<dbReference type="EMBL" id="JAFCLK010000037">
    <property type="protein sequence ID" value="MBR1140197.1"/>
    <property type="molecule type" value="Genomic_DNA"/>
</dbReference>
<evidence type="ECO:0000256" key="2">
    <source>
        <dbReference type="ARBA" id="ARBA00010742"/>
    </source>
</evidence>
<comment type="caution">
    <text evidence="6">The sequence shown here is derived from an EMBL/GenBank/DDBJ whole genome shotgun (WGS) entry which is preliminary data.</text>
</comment>
<dbReference type="Pfam" id="PF09084">
    <property type="entry name" value="NMT1"/>
    <property type="match status" value="1"/>
</dbReference>
<dbReference type="PROSITE" id="PS51318">
    <property type="entry name" value="TAT"/>
    <property type="match status" value="1"/>
</dbReference>
<evidence type="ECO:0000256" key="3">
    <source>
        <dbReference type="ARBA" id="ARBA00022729"/>
    </source>
</evidence>
<evidence type="ECO:0000259" key="5">
    <source>
        <dbReference type="Pfam" id="PF09084"/>
    </source>
</evidence>
<evidence type="ECO:0000256" key="1">
    <source>
        <dbReference type="ARBA" id="ARBA00004418"/>
    </source>
</evidence>
<dbReference type="PANTHER" id="PTHR30024:SF47">
    <property type="entry name" value="TAURINE-BINDING PERIPLASMIC PROTEIN"/>
    <property type="match status" value="1"/>
</dbReference>
<feature type="domain" description="SsuA/THI5-like" evidence="5">
    <location>
        <begin position="45"/>
        <end position="258"/>
    </location>
</feature>
<evidence type="ECO:0000313" key="7">
    <source>
        <dbReference type="Proteomes" id="UP001314635"/>
    </source>
</evidence>
<protein>
    <submittedName>
        <fullName evidence="6">ABC transporter substrate-binding protein</fullName>
    </submittedName>
</protein>
<comment type="subcellular location">
    <subcellularLocation>
        <location evidence="1">Periplasm</location>
    </subcellularLocation>
</comment>
<dbReference type="Proteomes" id="UP001314635">
    <property type="component" value="Unassembled WGS sequence"/>
</dbReference>
<dbReference type="RefSeq" id="WP_172241239.1">
    <property type="nucleotide sequence ID" value="NZ_JABFDP010000031.1"/>
</dbReference>
<dbReference type="Gene3D" id="3.40.190.10">
    <property type="entry name" value="Periplasmic binding protein-like II"/>
    <property type="match status" value="2"/>
</dbReference>
<dbReference type="InterPro" id="IPR006311">
    <property type="entry name" value="TAT_signal"/>
</dbReference>
<reference evidence="7" key="1">
    <citation type="journal article" date="2021" name="ISME J.">
        <title>Evolutionary origin and ecological implication of a unique nif island in free-living Bradyrhizobium lineages.</title>
        <authorList>
            <person name="Tao J."/>
        </authorList>
    </citation>
    <scope>NUCLEOTIDE SEQUENCE [LARGE SCALE GENOMIC DNA]</scope>
    <source>
        <strain evidence="7">SZCCT0094</strain>
    </source>
</reference>
<accession>A0ABS5GFT0</accession>
<name>A0ABS5GFT0_9BRAD</name>
<dbReference type="InterPro" id="IPR015168">
    <property type="entry name" value="SsuA/THI5"/>
</dbReference>
<comment type="similarity">
    <text evidence="2">Belongs to the bacterial solute-binding protein SsuA/TauA family.</text>
</comment>
<dbReference type="PANTHER" id="PTHR30024">
    <property type="entry name" value="ALIPHATIC SULFONATES-BINDING PROTEIN-RELATED"/>
    <property type="match status" value="1"/>
</dbReference>
<organism evidence="6 7">
    <name type="scientific">Bradyrhizobium denitrificans</name>
    <dbReference type="NCBI Taxonomy" id="2734912"/>
    <lineage>
        <taxon>Bacteria</taxon>
        <taxon>Pseudomonadati</taxon>
        <taxon>Pseudomonadota</taxon>
        <taxon>Alphaproteobacteria</taxon>
        <taxon>Hyphomicrobiales</taxon>
        <taxon>Nitrobacteraceae</taxon>
        <taxon>Bradyrhizobium</taxon>
    </lineage>
</organism>
<evidence type="ECO:0000313" key="6">
    <source>
        <dbReference type="EMBL" id="MBR1140197.1"/>
    </source>
</evidence>
<keyword evidence="3 4" id="KW-0732">Signal</keyword>
<keyword evidence="7" id="KW-1185">Reference proteome</keyword>
<feature type="signal peptide" evidence="4">
    <location>
        <begin position="1"/>
        <end position="23"/>
    </location>
</feature>
<sequence>MISRRSFLTGSAGAALLMSGAPAGLMAADAKKIRFGVGLKALNATVINCVIGEALGYNAQEGFSLDVQALGTNASVQVATDRGSVTIGVGVPSTALPLLAKGEWSGAKLFYQYTYPYKWDIAVPPGSALKSYTDLRGRKIGVSDFGATEYPVTRNVLKALGLDPDKDVSWVAVGNGTPAGVALQRGVIDALAYFDTGFGQIEAAGIEMSYLQRPTTIPMVGGQFLMAMPQTFEKDRNLLIGFGRSVCKASQFLLANPAAGARAFLKMYPETAPRGASEDEAVKAVLQSISRRIKLYAPPYANTQMGAINEQEFRTEAAMNGLDIKDYAALYTNELIDKINNFDAVKVKAEAAAYKG</sequence>
<feature type="chain" id="PRO_5047487574" evidence="4">
    <location>
        <begin position="24"/>
        <end position="356"/>
    </location>
</feature>
<evidence type="ECO:0000256" key="4">
    <source>
        <dbReference type="SAM" id="SignalP"/>
    </source>
</evidence>
<gene>
    <name evidence="6" type="ORF">JQ619_31005</name>
</gene>
<dbReference type="SUPFAM" id="SSF53850">
    <property type="entry name" value="Periplasmic binding protein-like II"/>
    <property type="match status" value="1"/>
</dbReference>
<proteinExistence type="inferred from homology"/>